<gene>
    <name evidence="1" type="ORF">PSON_ATCC_30995.1.T1560036</name>
</gene>
<dbReference type="OrthoDB" id="306388at2759"/>
<dbReference type="AlphaFoldDB" id="A0A8S1REI0"/>
<dbReference type="EMBL" id="CAJJDN010000156">
    <property type="protein sequence ID" value="CAD8125075.1"/>
    <property type="molecule type" value="Genomic_DNA"/>
</dbReference>
<organism evidence="1 2">
    <name type="scientific">Paramecium sonneborni</name>
    <dbReference type="NCBI Taxonomy" id="65129"/>
    <lineage>
        <taxon>Eukaryota</taxon>
        <taxon>Sar</taxon>
        <taxon>Alveolata</taxon>
        <taxon>Ciliophora</taxon>
        <taxon>Intramacronucleata</taxon>
        <taxon>Oligohymenophorea</taxon>
        <taxon>Peniculida</taxon>
        <taxon>Parameciidae</taxon>
        <taxon>Paramecium</taxon>
    </lineage>
</organism>
<accession>A0A8S1REI0</accession>
<reference evidence="1" key="1">
    <citation type="submission" date="2021-01" db="EMBL/GenBank/DDBJ databases">
        <authorList>
            <consortium name="Genoscope - CEA"/>
            <person name="William W."/>
        </authorList>
    </citation>
    <scope>NUCLEOTIDE SEQUENCE</scope>
</reference>
<comment type="caution">
    <text evidence="1">The sequence shown here is derived from an EMBL/GenBank/DDBJ whole genome shotgun (WGS) entry which is preliminary data.</text>
</comment>
<sequence>MLTQTQKSYIKQLKDITQRSDLMVISILIYFQWDIEKSTDFIINAGEFLSEDLIPESRRQIAEKLLQSELQEQDKIKPINTNQIITDVKQIKDTNSNKETINVQNKKIDQIKENLSIIENIEWETKSIHQDKQLIIQCVQKQNQNDQLEFRKLQSFAGIKTCESSGSFNCIYQLFFQCPEIVEAIFSMDIQNKEDLNSNFQNLLQQLFASLILTNDKSVNNSELYNVASKLNKSQNYVGQINFAKQFEIQINILKQFFQDTKQESVSIIVNQFQTFQSHPFLKLEQEYRLFQLSLLKEMNNLTQIGQQQNQKQCWVFEISRKYDQDNYNENNLDYWFPKKFDLEFLLQKDRLDQILKILEEKTKEEIIKEIKKYQQIINAFHIVKSVLSEQDFVQKETIDSLYREYENLEKKLYEYIPFNMEQLEMNSQNKRHSYCIQATVIEQKGENYHLFYLYIKNFSQNKWFRINDCQVQSVSEDLVLNDTRKYGCFLVYVKEDQIQKLGEYQSILSEIASNILMNQDEQIQNYPLIQKLKKSNVRLYEKILKLNQQNEAKLDEELNDEFDQ</sequence>
<evidence type="ECO:0000313" key="1">
    <source>
        <dbReference type="EMBL" id="CAD8125075.1"/>
    </source>
</evidence>
<dbReference type="Proteomes" id="UP000692954">
    <property type="component" value="Unassembled WGS sequence"/>
</dbReference>
<evidence type="ECO:0000313" key="2">
    <source>
        <dbReference type="Proteomes" id="UP000692954"/>
    </source>
</evidence>
<proteinExistence type="predicted"/>
<keyword evidence="2" id="KW-1185">Reference proteome</keyword>
<name>A0A8S1REI0_9CILI</name>
<protein>
    <submittedName>
        <fullName evidence="1">Uncharacterized protein</fullName>
    </submittedName>
</protein>